<feature type="compositionally biased region" description="Pro residues" evidence="1">
    <location>
        <begin position="64"/>
        <end position="80"/>
    </location>
</feature>
<organism evidence="3 4">
    <name type="scientific">Ziziphus jujuba var. spinosa</name>
    <dbReference type="NCBI Taxonomy" id="714518"/>
    <lineage>
        <taxon>Eukaryota</taxon>
        <taxon>Viridiplantae</taxon>
        <taxon>Streptophyta</taxon>
        <taxon>Embryophyta</taxon>
        <taxon>Tracheophyta</taxon>
        <taxon>Spermatophyta</taxon>
        <taxon>Magnoliopsida</taxon>
        <taxon>eudicotyledons</taxon>
        <taxon>Gunneridae</taxon>
        <taxon>Pentapetalae</taxon>
        <taxon>rosids</taxon>
        <taxon>fabids</taxon>
        <taxon>Rosales</taxon>
        <taxon>Rhamnaceae</taxon>
        <taxon>Paliureae</taxon>
        <taxon>Ziziphus</taxon>
    </lineage>
</organism>
<dbReference type="FunFam" id="3.90.550.50:FF:000006">
    <property type="entry name" value="Fringe-related protein-like"/>
    <property type="match status" value="1"/>
</dbReference>
<reference evidence="3" key="1">
    <citation type="journal article" date="2021" name="Front. Plant Sci.">
        <title>Chromosome-Scale Genome Assembly for Chinese Sour Jujube and Insights Into Its Genome Evolution and Domestication Signature.</title>
        <authorList>
            <person name="Shen L.-Y."/>
            <person name="Luo H."/>
            <person name="Wang X.-L."/>
            <person name="Wang X.-M."/>
            <person name="Qiu X.-J."/>
            <person name="Liu H."/>
            <person name="Zhou S.-S."/>
            <person name="Jia K.-H."/>
            <person name="Nie S."/>
            <person name="Bao Y.-T."/>
            <person name="Zhang R.-G."/>
            <person name="Yun Q.-Z."/>
            <person name="Chai Y.-H."/>
            <person name="Lu J.-Y."/>
            <person name="Li Y."/>
            <person name="Zhao S.-W."/>
            <person name="Mao J.-F."/>
            <person name="Jia S.-G."/>
            <person name="Mao Y.-M."/>
        </authorList>
    </citation>
    <scope>NUCLEOTIDE SEQUENCE</scope>
    <source>
        <strain evidence="3">AT0</strain>
        <tissue evidence="3">Leaf</tissue>
    </source>
</reference>
<dbReference type="EMBL" id="JAEACU010000012">
    <property type="protein sequence ID" value="KAH7513086.1"/>
    <property type="molecule type" value="Genomic_DNA"/>
</dbReference>
<gene>
    <name evidence="3" type="ORF">FEM48_Zijuj12G0159100</name>
</gene>
<evidence type="ECO:0000313" key="3">
    <source>
        <dbReference type="EMBL" id="KAH7513086.1"/>
    </source>
</evidence>
<keyword evidence="2" id="KW-0472">Membrane</keyword>
<dbReference type="Proteomes" id="UP000813462">
    <property type="component" value="Unassembled WGS sequence"/>
</dbReference>
<accession>A0A978UE93</accession>
<comment type="caution">
    <text evidence="3">The sequence shown here is derived from an EMBL/GenBank/DDBJ whole genome shotgun (WGS) entry which is preliminary data.</text>
</comment>
<protein>
    <submittedName>
        <fullName evidence="3">Uncharacterized protein</fullName>
    </submittedName>
</protein>
<feature type="transmembrane region" description="Helical" evidence="2">
    <location>
        <begin position="21"/>
        <end position="39"/>
    </location>
</feature>
<evidence type="ECO:0000256" key="2">
    <source>
        <dbReference type="SAM" id="Phobius"/>
    </source>
</evidence>
<dbReference type="SUPFAM" id="SSF101447">
    <property type="entry name" value="Formin homology 2 domain (FH2 domain)"/>
    <property type="match status" value="1"/>
</dbReference>
<dbReference type="AlphaFoldDB" id="A0A978UE93"/>
<dbReference type="InterPro" id="IPR006740">
    <property type="entry name" value="DUF604"/>
</dbReference>
<evidence type="ECO:0000256" key="1">
    <source>
        <dbReference type="SAM" id="MobiDB-lite"/>
    </source>
</evidence>
<feature type="region of interest" description="Disordered" evidence="1">
    <location>
        <begin position="57"/>
        <end position="80"/>
    </location>
</feature>
<dbReference type="Gene3D" id="3.90.550.50">
    <property type="match status" value="1"/>
</dbReference>
<keyword evidence="2" id="KW-0812">Transmembrane</keyword>
<evidence type="ECO:0000313" key="4">
    <source>
        <dbReference type="Proteomes" id="UP000813462"/>
    </source>
</evidence>
<proteinExistence type="predicted"/>
<name>A0A978UE93_ZIZJJ</name>
<sequence>MKNNLKDLEIFHGSCTIRSMVWPLFIIIVICFSFSASYLSRSCSCNQTAPFLIPLDKSSSSSSPIPPPPPPSPPSPPPPPAKTNLSHIVFGIGASSKLWNRRKSYVKLWWRPEQMRGVVWLDKPVKMKPEEVDLLPPLKISGDTSNFKYSHPNGHRSAIRISRIVSETLRLGMKDVRWFVMGDDDTVFVADNLVRVLQKYDHNEFYYIGSSSESHVQNIAFSYNMAYGGGGIAISYGLAKEIEKMQDRCLMRYPSLYGSDDRLQACMAELGVPLTRERGFHQFDVYGNLFGLLAAHPVTPLVSIHHLDVVKPIFPNMGPVEAIERLRLPMSLDSAGLMQQSICYDRRRRWTVSVSWGFAVQIIRGFIKARDMEIPGRTMLNWYRTYDENGYPFNTRPFFEHKCQKPFVYYLSNAVIDSKTNKTITEYISDRARSPKCEWKMANPFRIQKVVVHKRPDPNLWDKNLSVSPMIVDFLDPLCSTKVVDFPASMLIEKPWKIIRLNF</sequence>
<dbReference type="PANTHER" id="PTHR10811">
    <property type="entry name" value="FRINGE-RELATED"/>
    <property type="match status" value="1"/>
</dbReference>
<keyword evidence="2" id="KW-1133">Transmembrane helix</keyword>
<dbReference type="Pfam" id="PF04646">
    <property type="entry name" value="DUF604"/>
    <property type="match status" value="1"/>
</dbReference>